<evidence type="ECO:0000313" key="2">
    <source>
        <dbReference type="Proteomes" id="UP000267017"/>
    </source>
</evidence>
<keyword evidence="2" id="KW-1185">Reference proteome</keyword>
<protein>
    <submittedName>
        <fullName evidence="1">Uncharacterized protein</fullName>
    </submittedName>
</protein>
<name>A0A3P3TCU9_9BACL</name>
<evidence type="ECO:0000313" key="1">
    <source>
        <dbReference type="EMBL" id="RRJ54938.1"/>
    </source>
</evidence>
<dbReference type="OrthoDB" id="2601850at2"/>
<sequence>MDKNAGVNMKHLRRERRARGECSNCKNHSGKFYLCSSCRDKSRKRQIRFKKGIKKATRDPRRLDIWDLESGNNELMNALSNIGISFSAPDQLKLFANLMNRSSRTVQGWIFEGRVPQPSLWKQIEIVLNKPISVLFPQLRNQLSKENKVVN</sequence>
<organism evidence="1 2">
    <name type="scientific">Paenibacillus oralis</name>
    <dbReference type="NCBI Taxonomy" id="2490856"/>
    <lineage>
        <taxon>Bacteria</taxon>
        <taxon>Bacillati</taxon>
        <taxon>Bacillota</taxon>
        <taxon>Bacilli</taxon>
        <taxon>Bacillales</taxon>
        <taxon>Paenibacillaceae</taxon>
        <taxon>Paenibacillus</taxon>
    </lineage>
</organism>
<gene>
    <name evidence="1" type="ORF">EHV15_35805</name>
</gene>
<dbReference type="RefSeq" id="WP_128636031.1">
    <property type="nucleotide sequence ID" value="NZ_RRCN01000002.1"/>
</dbReference>
<dbReference type="EMBL" id="RRCN01000002">
    <property type="protein sequence ID" value="RRJ54938.1"/>
    <property type="molecule type" value="Genomic_DNA"/>
</dbReference>
<accession>A0A3P3TCU9</accession>
<dbReference type="AlphaFoldDB" id="A0A3P3TCU9"/>
<comment type="caution">
    <text evidence="1">The sequence shown here is derived from an EMBL/GenBank/DDBJ whole genome shotgun (WGS) entry which is preliminary data.</text>
</comment>
<dbReference type="Proteomes" id="UP000267017">
    <property type="component" value="Unassembled WGS sequence"/>
</dbReference>
<reference evidence="1 2" key="1">
    <citation type="submission" date="2018-11" db="EMBL/GenBank/DDBJ databases">
        <title>Genome sequencing of Paenibacillus sp. KCOM 3021 (= ChDC PVNT-B20).</title>
        <authorList>
            <person name="Kook J.-K."/>
            <person name="Park S.-N."/>
            <person name="Lim Y.K."/>
        </authorList>
    </citation>
    <scope>NUCLEOTIDE SEQUENCE [LARGE SCALE GENOMIC DNA]</scope>
    <source>
        <strain evidence="1 2">KCOM 3021</strain>
    </source>
</reference>
<proteinExistence type="predicted"/>